<sequence length="281" mass="30456">MVLRIFGASLRALLLAFVICVPALLLPGAGADTMQVVAFVALFLAGLTVFEYSSVYPCLVEFRDAAPYNRIRFLVFFGLVILLSLASIAPAVPSTFNRLLLALGHAFGGLLDFPYSPLRLLMQVLPAAAQSRLGVLQSLAGLASMVCLTGIGAFLVAIHALGWPNRQERFNVWVNLPTFDPTMGGDVVDRLRRDSWVNASVGVVLPFLLPVLLKLVSIVFVSVMPRSPHALIWLVILWAFLPTALVMRGMAMGRIAAMIAQRRRHARAEAEAGDDGTYQAA</sequence>
<evidence type="ECO:0000313" key="3">
    <source>
        <dbReference type="Proteomes" id="UP001623290"/>
    </source>
</evidence>
<keyword evidence="1" id="KW-1133">Transmembrane helix</keyword>
<keyword evidence="1" id="KW-0472">Membrane</keyword>
<feature type="transmembrane region" description="Helical" evidence="1">
    <location>
        <begin position="139"/>
        <end position="161"/>
    </location>
</feature>
<feature type="transmembrane region" description="Helical" evidence="1">
    <location>
        <begin position="199"/>
        <end position="224"/>
    </location>
</feature>
<feature type="transmembrane region" description="Helical" evidence="1">
    <location>
        <begin position="71"/>
        <end position="92"/>
    </location>
</feature>
<feature type="transmembrane region" description="Helical" evidence="1">
    <location>
        <begin position="230"/>
        <end position="257"/>
    </location>
</feature>
<dbReference type="RefSeq" id="WP_330646941.1">
    <property type="nucleotide sequence ID" value="NZ_CP135444.1"/>
</dbReference>
<accession>A0ABZ1E5N7</accession>
<gene>
    <name evidence="2" type="ORF">RPE78_15235</name>
</gene>
<keyword evidence="2" id="KW-0614">Plasmid</keyword>
<keyword evidence="1" id="KW-0812">Transmembrane</keyword>
<organism evidence="2 3">
    <name type="scientific">Thioclava litoralis</name>
    <dbReference type="NCBI Taxonomy" id="3076557"/>
    <lineage>
        <taxon>Bacteria</taxon>
        <taxon>Pseudomonadati</taxon>
        <taxon>Pseudomonadota</taxon>
        <taxon>Alphaproteobacteria</taxon>
        <taxon>Rhodobacterales</taxon>
        <taxon>Paracoccaceae</taxon>
        <taxon>Thioclava</taxon>
    </lineage>
</organism>
<dbReference type="EMBL" id="CP135444">
    <property type="protein sequence ID" value="WRY35191.1"/>
    <property type="molecule type" value="Genomic_DNA"/>
</dbReference>
<evidence type="ECO:0008006" key="4">
    <source>
        <dbReference type="Google" id="ProtNLM"/>
    </source>
</evidence>
<keyword evidence="3" id="KW-1185">Reference proteome</keyword>
<feature type="transmembrane region" description="Helical" evidence="1">
    <location>
        <begin position="36"/>
        <end position="59"/>
    </location>
</feature>
<evidence type="ECO:0000256" key="1">
    <source>
        <dbReference type="SAM" id="Phobius"/>
    </source>
</evidence>
<feature type="transmembrane region" description="Helical" evidence="1">
    <location>
        <begin position="12"/>
        <end position="30"/>
    </location>
</feature>
<geneLocation type="plasmid" evidence="2 3">
    <name>unnamed1</name>
</geneLocation>
<evidence type="ECO:0000313" key="2">
    <source>
        <dbReference type="EMBL" id="WRY35191.1"/>
    </source>
</evidence>
<protein>
    <recommendedName>
        <fullName evidence="4">Etoposide-induced protein 2.4 (EI24)</fullName>
    </recommendedName>
</protein>
<proteinExistence type="predicted"/>
<dbReference type="Proteomes" id="UP001623290">
    <property type="component" value="Plasmid unnamed1"/>
</dbReference>
<reference evidence="2 3" key="1">
    <citation type="submission" date="2023-09" db="EMBL/GenBank/DDBJ databases">
        <title>Thioclava shenzhenensis sp. nov., a multidrug resistant bacteria-antagonizing species isolated from coastal seawater.</title>
        <authorList>
            <person name="Long M."/>
        </authorList>
    </citation>
    <scope>NUCLEOTIDE SEQUENCE [LARGE SCALE GENOMIC DNA]</scope>
    <source>
        <strain evidence="2 3">FTW29</strain>
        <plasmid evidence="2 3">unnamed1</plasmid>
    </source>
</reference>
<name>A0ABZ1E5N7_9RHOB</name>